<dbReference type="RefSeq" id="WP_191764543.1">
    <property type="nucleotide sequence ID" value="NZ_JACSPP010000041.1"/>
</dbReference>
<dbReference type="Proteomes" id="UP000620874">
    <property type="component" value="Unassembled WGS sequence"/>
</dbReference>
<gene>
    <name evidence="2" type="ORF">H9625_12130</name>
</gene>
<feature type="compositionally biased region" description="Polar residues" evidence="1">
    <location>
        <begin position="45"/>
        <end position="54"/>
    </location>
</feature>
<name>A0ABR8YAE0_9BACT</name>
<evidence type="ECO:0000313" key="2">
    <source>
        <dbReference type="EMBL" id="MBD8041170.1"/>
    </source>
</evidence>
<evidence type="ECO:0000256" key="1">
    <source>
        <dbReference type="SAM" id="MobiDB-lite"/>
    </source>
</evidence>
<comment type="caution">
    <text evidence="2">The sequence shown here is derived from an EMBL/GenBank/DDBJ whole genome shotgun (WGS) entry which is preliminary data.</text>
</comment>
<dbReference type="EMBL" id="JACSPP010000041">
    <property type="protein sequence ID" value="MBD8041170.1"/>
    <property type="molecule type" value="Genomic_DNA"/>
</dbReference>
<protein>
    <recommendedName>
        <fullName evidence="4">DNA methylase</fullName>
    </recommendedName>
</protein>
<feature type="region of interest" description="Disordered" evidence="1">
    <location>
        <begin position="1"/>
        <end position="60"/>
    </location>
</feature>
<accession>A0ABR8YAE0</accession>
<feature type="compositionally biased region" description="Polar residues" evidence="1">
    <location>
        <begin position="1"/>
        <end position="13"/>
    </location>
</feature>
<organism evidence="2 3">
    <name type="scientific">Phocaeicola intestinalis</name>
    <dbReference type="NCBI Taxonomy" id="2762212"/>
    <lineage>
        <taxon>Bacteria</taxon>
        <taxon>Pseudomonadati</taxon>
        <taxon>Bacteroidota</taxon>
        <taxon>Bacteroidia</taxon>
        <taxon>Bacteroidales</taxon>
        <taxon>Bacteroidaceae</taxon>
        <taxon>Phocaeicola</taxon>
    </lineage>
</organism>
<reference evidence="2 3" key="1">
    <citation type="submission" date="2020-08" db="EMBL/GenBank/DDBJ databases">
        <title>A Genomic Blueprint of the Chicken Gut Microbiome.</title>
        <authorList>
            <person name="Gilroy R."/>
            <person name="Ravi A."/>
            <person name="Getino M."/>
            <person name="Pursley I."/>
            <person name="Horton D.L."/>
            <person name="Alikhan N.-F."/>
            <person name="Baker D."/>
            <person name="Gharbi K."/>
            <person name="Hall N."/>
            <person name="Watson M."/>
            <person name="Adriaenssens E.M."/>
            <person name="Foster-Nyarko E."/>
            <person name="Jarju S."/>
            <person name="Secka A."/>
            <person name="Antonio M."/>
            <person name="Oren A."/>
            <person name="Chaudhuri R."/>
            <person name="La Ragione R.M."/>
            <person name="Hildebrand F."/>
            <person name="Pallen M.J."/>
        </authorList>
    </citation>
    <scope>NUCLEOTIDE SEQUENCE [LARGE SCALE GENOMIC DNA]</scope>
    <source>
        <strain evidence="2 3">Sa1CVN1</strain>
    </source>
</reference>
<evidence type="ECO:0000313" key="3">
    <source>
        <dbReference type="Proteomes" id="UP000620874"/>
    </source>
</evidence>
<proteinExistence type="predicted"/>
<keyword evidence="3" id="KW-1185">Reference proteome</keyword>
<evidence type="ECO:0008006" key="4">
    <source>
        <dbReference type="Google" id="ProtNLM"/>
    </source>
</evidence>
<sequence length="60" mass="6460">MRQSPAPASTVSQLKLPPLARTSEGSNAIPRRLTSRATVRMAPEQGQSPHTDSTAGYRLE</sequence>